<feature type="compositionally biased region" description="Polar residues" evidence="1">
    <location>
        <begin position="96"/>
        <end position="114"/>
    </location>
</feature>
<feature type="compositionally biased region" description="Polar residues" evidence="1">
    <location>
        <begin position="122"/>
        <end position="137"/>
    </location>
</feature>
<feature type="transmembrane region" description="Helical" evidence="2">
    <location>
        <begin position="53"/>
        <end position="77"/>
    </location>
</feature>
<protein>
    <submittedName>
        <fullName evidence="4">Uncharacterized protein</fullName>
    </submittedName>
</protein>
<dbReference type="Proteomes" id="UP000887578">
    <property type="component" value="Unplaced"/>
</dbReference>
<feature type="compositionally biased region" description="Polar residues" evidence="1">
    <location>
        <begin position="33"/>
        <end position="42"/>
    </location>
</feature>
<feature type="compositionally biased region" description="Basic and acidic residues" evidence="1">
    <location>
        <begin position="138"/>
        <end position="148"/>
    </location>
</feature>
<reference evidence="4" key="1">
    <citation type="submission" date="2022-11" db="UniProtKB">
        <authorList>
            <consortium name="WormBaseParasite"/>
        </authorList>
    </citation>
    <scope>IDENTIFICATION</scope>
</reference>
<feature type="compositionally biased region" description="Polar residues" evidence="1">
    <location>
        <begin position="151"/>
        <end position="160"/>
    </location>
</feature>
<feature type="compositionally biased region" description="Basic residues" evidence="1">
    <location>
        <begin position="82"/>
        <end position="95"/>
    </location>
</feature>
<accession>A0A914PX45</accession>
<feature type="region of interest" description="Disordered" evidence="1">
    <location>
        <begin position="20"/>
        <end position="42"/>
    </location>
</feature>
<evidence type="ECO:0000256" key="2">
    <source>
        <dbReference type="SAM" id="Phobius"/>
    </source>
</evidence>
<feature type="region of interest" description="Disordered" evidence="1">
    <location>
        <begin position="82"/>
        <end position="160"/>
    </location>
</feature>
<sequence>MQRLIKNAVIVYETTTAPSTTTTTLGKLDRTSSGKNGHPSATTAEPESFFADYWWIFLILLLIIIAVGVGVGVYCYLRRKKNAQKPVPARRRKLQGSKSPIVLQQSTETQNGKNESAVRPNSLYNQSSILSHKSLLNSKKDEAKKEPPESTDLTSIKPTA</sequence>
<keyword evidence="2" id="KW-0472">Membrane</keyword>
<dbReference type="WBParaSite" id="PDA_v2.g22915.t1">
    <property type="protein sequence ID" value="PDA_v2.g22915.t1"/>
    <property type="gene ID" value="PDA_v2.g22915"/>
</dbReference>
<proteinExistence type="predicted"/>
<evidence type="ECO:0000313" key="4">
    <source>
        <dbReference type="WBParaSite" id="PDA_v2.g22915.t1"/>
    </source>
</evidence>
<keyword evidence="2" id="KW-0812">Transmembrane</keyword>
<organism evidence="3 4">
    <name type="scientific">Panagrolaimus davidi</name>
    <dbReference type="NCBI Taxonomy" id="227884"/>
    <lineage>
        <taxon>Eukaryota</taxon>
        <taxon>Metazoa</taxon>
        <taxon>Ecdysozoa</taxon>
        <taxon>Nematoda</taxon>
        <taxon>Chromadorea</taxon>
        <taxon>Rhabditida</taxon>
        <taxon>Tylenchina</taxon>
        <taxon>Panagrolaimomorpha</taxon>
        <taxon>Panagrolaimoidea</taxon>
        <taxon>Panagrolaimidae</taxon>
        <taxon>Panagrolaimus</taxon>
    </lineage>
</organism>
<keyword evidence="3" id="KW-1185">Reference proteome</keyword>
<name>A0A914PX45_9BILA</name>
<evidence type="ECO:0000256" key="1">
    <source>
        <dbReference type="SAM" id="MobiDB-lite"/>
    </source>
</evidence>
<evidence type="ECO:0000313" key="3">
    <source>
        <dbReference type="Proteomes" id="UP000887578"/>
    </source>
</evidence>
<keyword evidence="2" id="KW-1133">Transmembrane helix</keyword>
<dbReference type="AlphaFoldDB" id="A0A914PX45"/>